<protein>
    <submittedName>
        <fullName evidence="6">AraC family transcriptional regulator</fullName>
    </submittedName>
</protein>
<sequence length="330" mass="37048">MYKNPMERSEYRSLSSSSDDTSSNVEKMDENWRWSSFPDEQGRYGFKRQVCTLQQTSIVYGETSGRLEVASNGIGATLSFVFMLKGAVDLIDTKNRKIQNIAAGSATSVFDRPGVKAKLYSGSSWVSYLVPVPTLREHFERLMRRPYFQELAFSPLHDFRTGSASALYQTLCYVSEDIAAATNSGRDVLAGVYERLLLAKLFMTKPDNVNALSNQSSRRISPRYLQSAEAFMRENIHNSITLDEIAAAAGCSSRALQRMFKEYRDTSPMHILCEYRLSAAHDAIVSGSARNVTDLAMHLQFSNPGRFSSLYRNAYGMSPSAMMRFHEKSA</sequence>
<feature type="compositionally biased region" description="Basic and acidic residues" evidence="4">
    <location>
        <begin position="1"/>
        <end position="11"/>
    </location>
</feature>
<reference evidence="6 7" key="1">
    <citation type="submission" date="2018-02" db="EMBL/GenBank/DDBJ databases">
        <title>The draft genome of Phyllobacterium myrsinacearum DSM5892.</title>
        <authorList>
            <person name="Li L."/>
            <person name="Liu L."/>
            <person name="Zhang X."/>
            <person name="Wang T."/>
        </authorList>
    </citation>
    <scope>NUCLEOTIDE SEQUENCE [LARGE SCALE GENOMIC DNA]</scope>
    <source>
        <strain evidence="6 7">DSM 5892</strain>
    </source>
</reference>
<dbReference type="AlphaFoldDB" id="A0A2S9JPN2"/>
<dbReference type="PROSITE" id="PS01124">
    <property type="entry name" value="HTH_ARAC_FAMILY_2"/>
    <property type="match status" value="1"/>
</dbReference>
<proteinExistence type="predicted"/>
<dbReference type="RefSeq" id="WP_105733426.1">
    <property type="nucleotide sequence ID" value="NZ_QGTP01000009.1"/>
</dbReference>
<dbReference type="InterPro" id="IPR050204">
    <property type="entry name" value="AraC_XylS_family_regulators"/>
</dbReference>
<evidence type="ECO:0000256" key="1">
    <source>
        <dbReference type="ARBA" id="ARBA00023015"/>
    </source>
</evidence>
<gene>
    <name evidence="6" type="ORF">C5750_08460</name>
</gene>
<keyword evidence="7" id="KW-1185">Reference proteome</keyword>
<feature type="region of interest" description="Disordered" evidence="4">
    <location>
        <begin position="1"/>
        <end position="27"/>
    </location>
</feature>
<dbReference type="SUPFAM" id="SSF46689">
    <property type="entry name" value="Homeodomain-like"/>
    <property type="match status" value="2"/>
</dbReference>
<name>A0A2S9JPN2_9HYPH</name>
<feature type="compositionally biased region" description="Low complexity" evidence="4">
    <location>
        <begin position="12"/>
        <end position="23"/>
    </location>
</feature>
<evidence type="ECO:0000256" key="4">
    <source>
        <dbReference type="SAM" id="MobiDB-lite"/>
    </source>
</evidence>
<dbReference type="EMBL" id="PVBT01000002">
    <property type="protein sequence ID" value="PRD55198.1"/>
    <property type="molecule type" value="Genomic_DNA"/>
</dbReference>
<dbReference type="GO" id="GO:0043565">
    <property type="term" value="F:sequence-specific DNA binding"/>
    <property type="evidence" value="ECO:0007669"/>
    <property type="project" value="InterPro"/>
</dbReference>
<dbReference type="SMART" id="SM00342">
    <property type="entry name" value="HTH_ARAC"/>
    <property type="match status" value="1"/>
</dbReference>
<keyword evidence="1" id="KW-0805">Transcription regulation</keyword>
<dbReference type="PANTHER" id="PTHR46796:SF12">
    <property type="entry name" value="HTH-TYPE DNA-BINDING TRANSCRIPTIONAL ACTIVATOR EUTR"/>
    <property type="match status" value="1"/>
</dbReference>
<accession>A0A2S9JPN2</accession>
<feature type="domain" description="HTH araC/xylS-type" evidence="5">
    <location>
        <begin position="226"/>
        <end position="325"/>
    </location>
</feature>
<evidence type="ECO:0000256" key="2">
    <source>
        <dbReference type="ARBA" id="ARBA00023125"/>
    </source>
</evidence>
<evidence type="ECO:0000256" key="3">
    <source>
        <dbReference type="ARBA" id="ARBA00023163"/>
    </source>
</evidence>
<evidence type="ECO:0000313" key="7">
    <source>
        <dbReference type="Proteomes" id="UP000238563"/>
    </source>
</evidence>
<dbReference type="InterPro" id="IPR018060">
    <property type="entry name" value="HTH_AraC"/>
</dbReference>
<evidence type="ECO:0000259" key="5">
    <source>
        <dbReference type="PROSITE" id="PS01124"/>
    </source>
</evidence>
<dbReference type="OrthoDB" id="7285481at2"/>
<dbReference type="GO" id="GO:0003700">
    <property type="term" value="F:DNA-binding transcription factor activity"/>
    <property type="evidence" value="ECO:0007669"/>
    <property type="project" value="InterPro"/>
</dbReference>
<dbReference type="PANTHER" id="PTHR46796">
    <property type="entry name" value="HTH-TYPE TRANSCRIPTIONAL ACTIVATOR RHAS-RELATED"/>
    <property type="match status" value="1"/>
</dbReference>
<organism evidence="6 7">
    <name type="scientific">Phyllobacterium myrsinacearum</name>
    <dbReference type="NCBI Taxonomy" id="28101"/>
    <lineage>
        <taxon>Bacteria</taxon>
        <taxon>Pseudomonadati</taxon>
        <taxon>Pseudomonadota</taxon>
        <taxon>Alphaproteobacteria</taxon>
        <taxon>Hyphomicrobiales</taxon>
        <taxon>Phyllobacteriaceae</taxon>
        <taxon>Phyllobacterium</taxon>
    </lineage>
</organism>
<dbReference type="Pfam" id="PF12833">
    <property type="entry name" value="HTH_18"/>
    <property type="match status" value="1"/>
</dbReference>
<evidence type="ECO:0000313" key="6">
    <source>
        <dbReference type="EMBL" id="PRD55198.1"/>
    </source>
</evidence>
<dbReference type="Gene3D" id="1.10.10.60">
    <property type="entry name" value="Homeodomain-like"/>
    <property type="match status" value="1"/>
</dbReference>
<comment type="caution">
    <text evidence="6">The sequence shown here is derived from an EMBL/GenBank/DDBJ whole genome shotgun (WGS) entry which is preliminary data.</text>
</comment>
<dbReference type="InterPro" id="IPR018062">
    <property type="entry name" value="HTH_AraC-typ_CS"/>
</dbReference>
<keyword evidence="2" id="KW-0238">DNA-binding</keyword>
<dbReference type="Proteomes" id="UP000238563">
    <property type="component" value="Unassembled WGS sequence"/>
</dbReference>
<dbReference type="PROSITE" id="PS00041">
    <property type="entry name" value="HTH_ARAC_FAMILY_1"/>
    <property type="match status" value="1"/>
</dbReference>
<keyword evidence="3" id="KW-0804">Transcription</keyword>
<dbReference type="InterPro" id="IPR009057">
    <property type="entry name" value="Homeodomain-like_sf"/>
</dbReference>